<evidence type="ECO:0000256" key="1">
    <source>
        <dbReference type="SAM" id="MobiDB-lite"/>
    </source>
</evidence>
<organism evidence="2">
    <name type="scientific">Culex pipiens</name>
    <name type="common">House mosquito</name>
    <dbReference type="NCBI Taxonomy" id="7175"/>
    <lineage>
        <taxon>Eukaryota</taxon>
        <taxon>Metazoa</taxon>
        <taxon>Ecdysozoa</taxon>
        <taxon>Arthropoda</taxon>
        <taxon>Hexapoda</taxon>
        <taxon>Insecta</taxon>
        <taxon>Pterygota</taxon>
        <taxon>Neoptera</taxon>
        <taxon>Endopterygota</taxon>
        <taxon>Diptera</taxon>
        <taxon>Nematocera</taxon>
        <taxon>Culicoidea</taxon>
        <taxon>Culicidae</taxon>
        <taxon>Culicinae</taxon>
        <taxon>Culicini</taxon>
        <taxon>Culex</taxon>
        <taxon>Culex</taxon>
    </lineage>
</organism>
<reference evidence="2" key="1">
    <citation type="submission" date="2021-05" db="EMBL/GenBank/DDBJ databases">
        <authorList>
            <person name="Alioto T."/>
            <person name="Alioto T."/>
            <person name="Gomez Garrido J."/>
        </authorList>
    </citation>
    <scope>NUCLEOTIDE SEQUENCE</scope>
</reference>
<protein>
    <submittedName>
        <fullName evidence="2">(northern house mosquito) hypothetical protein</fullName>
    </submittedName>
</protein>
<sequence length="147" mass="16113">MPHRNGVHQPVGLPAQVHPSLQPIQPLPTRPRVRAGHLPRALPSPIHAEHRSKPHRRATLEASQHYHGRNQHQLTVHVLLLQHGRPRTPKIAGNDTPSCSSSSGGTVVEILLPHQRATVRIVQLYQPRLVAAQAGVPVDLEAALLLI</sequence>
<dbReference type="EMBL" id="HBUE01233470">
    <property type="protein sequence ID" value="CAG6545932.1"/>
    <property type="molecule type" value="Transcribed_RNA"/>
</dbReference>
<feature type="region of interest" description="Disordered" evidence="1">
    <location>
        <begin position="1"/>
        <end position="20"/>
    </location>
</feature>
<dbReference type="AlphaFoldDB" id="A0A8D8MYU7"/>
<dbReference type="EMBL" id="HBUE01340331">
    <property type="protein sequence ID" value="CAG6598095.1"/>
    <property type="molecule type" value="Transcribed_RNA"/>
</dbReference>
<accession>A0A8D8MYU7</accession>
<proteinExistence type="predicted"/>
<evidence type="ECO:0000313" key="2">
    <source>
        <dbReference type="EMBL" id="CAG6545932.1"/>
    </source>
</evidence>
<feature type="region of interest" description="Disordered" evidence="1">
    <location>
        <begin position="30"/>
        <end position="55"/>
    </location>
</feature>
<name>A0A8D8MYU7_CULPI</name>